<accession>A0A9W7FIP9</accession>
<keyword evidence="3" id="KW-1185">Reference proteome</keyword>
<dbReference type="AlphaFoldDB" id="A0A9W7FIP9"/>
<evidence type="ECO:0000313" key="2">
    <source>
        <dbReference type="EMBL" id="GMI12779.1"/>
    </source>
</evidence>
<proteinExistence type="predicted"/>
<gene>
    <name evidence="2" type="ORF">TrVE_jg137</name>
</gene>
<sequence>DDLKRKHREIMAGTARITHPVRKKPVGKEPKRARPETRTTSREEGKETETPPDDRSEKRPQGTPKS</sequence>
<name>A0A9W7FIP9_9STRA</name>
<evidence type="ECO:0000313" key="3">
    <source>
        <dbReference type="Proteomes" id="UP001165160"/>
    </source>
</evidence>
<feature type="compositionally biased region" description="Basic and acidic residues" evidence="1">
    <location>
        <begin position="26"/>
        <end position="60"/>
    </location>
</feature>
<protein>
    <submittedName>
        <fullName evidence="2">Uncharacterized protein</fullName>
    </submittedName>
</protein>
<feature type="non-terminal residue" evidence="2">
    <location>
        <position position="1"/>
    </location>
</feature>
<organism evidence="2 3">
    <name type="scientific">Triparma verrucosa</name>
    <dbReference type="NCBI Taxonomy" id="1606542"/>
    <lineage>
        <taxon>Eukaryota</taxon>
        <taxon>Sar</taxon>
        <taxon>Stramenopiles</taxon>
        <taxon>Ochrophyta</taxon>
        <taxon>Bolidophyceae</taxon>
        <taxon>Parmales</taxon>
        <taxon>Triparmaceae</taxon>
        <taxon>Triparma</taxon>
    </lineage>
</organism>
<feature type="region of interest" description="Disordered" evidence="1">
    <location>
        <begin position="1"/>
        <end position="66"/>
    </location>
</feature>
<dbReference type="EMBL" id="BRXX01000452">
    <property type="protein sequence ID" value="GMI12779.1"/>
    <property type="molecule type" value="Genomic_DNA"/>
</dbReference>
<comment type="caution">
    <text evidence="2">The sequence shown here is derived from an EMBL/GenBank/DDBJ whole genome shotgun (WGS) entry which is preliminary data.</text>
</comment>
<dbReference type="Proteomes" id="UP001165160">
    <property type="component" value="Unassembled WGS sequence"/>
</dbReference>
<reference evidence="3" key="1">
    <citation type="journal article" date="2023" name="Commun. Biol.">
        <title>Genome analysis of Parmales, the sister group of diatoms, reveals the evolutionary specialization of diatoms from phago-mixotrophs to photoautotrophs.</title>
        <authorList>
            <person name="Ban H."/>
            <person name="Sato S."/>
            <person name="Yoshikawa S."/>
            <person name="Yamada K."/>
            <person name="Nakamura Y."/>
            <person name="Ichinomiya M."/>
            <person name="Sato N."/>
            <person name="Blanc-Mathieu R."/>
            <person name="Endo H."/>
            <person name="Kuwata A."/>
            <person name="Ogata H."/>
        </authorList>
    </citation>
    <scope>NUCLEOTIDE SEQUENCE [LARGE SCALE GENOMIC DNA]</scope>
    <source>
        <strain evidence="3">NIES 3699</strain>
    </source>
</reference>
<evidence type="ECO:0000256" key="1">
    <source>
        <dbReference type="SAM" id="MobiDB-lite"/>
    </source>
</evidence>